<evidence type="ECO:0000256" key="4">
    <source>
        <dbReference type="ARBA" id="ARBA00047942"/>
    </source>
</evidence>
<accession>A0A953LE20</accession>
<dbReference type="EMBL" id="JAHVHU010000015">
    <property type="protein sequence ID" value="MBY5959489.1"/>
    <property type="molecule type" value="Genomic_DNA"/>
</dbReference>
<evidence type="ECO:0000259" key="5">
    <source>
        <dbReference type="Pfam" id="PF12950"/>
    </source>
</evidence>
<comment type="caution">
    <text evidence="6">The sequence shown here is derived from an EMBL/GenBank/DDBJ whole genome shotgun (WGS) entry which is preliminary data.</text>
</comment>
<organism evidence="6 7">
    <name type="scientific">Membranihabitans marinus</name>
    <dbReference type="NCBI Taxonomy" id="1227546"/>
    <lineage>
        <taxon>Bacteria</taxon>
        <taxon>Pseudomonadati</taxon>
        <taxon>Bacteroidota</taxon>
        <taxon>Saprospiria</taxon>
        <taxon>Saprospirales</taxon>
        <taxon>Saprospiraceae</taxon>
        <taxon>Membranihabitans</taxon>
    </lineage>
</organism>
<reference evidence="6" key="1">
    <citation type="submission" date="2021-06" db="EMBL/GenBank/DDBJ databases">
        <title>44 bacteria genomes isolated from Dapeng, Shenzhen.</title>
        <authorList>
            <person name="Zheng W."/>
            <person name="Yu S."/>
            <person name="Huang Y."/>
        </authorList>
    </citation>
    <scope>NUCLEOTIDE SEQUENCE</scope>
    <source>
        <strain evidence="6">DP5N28-2</strain>
    </source>
</reference>
<dbReference type="GO" id="GO:0009007">
    <property type="term" value="F:site-specific DNA-methyltransferase (adenine-specific) activity"/>
    <property type="evidence" value="ECO:0007669"/>
    <property type="project" value="UniProtKB-EC"/>
</dbReference>
<dbReference type="RefSeq" id="WP_222581027.1">
    <property type="nucleotide sequence ID" value="NZ_JAHVHU010000015.1"/>
</dbReference>
<dbReference type="GO" id="GO:0032259">
    <property type="term" value="P:methylation"/>
    <property type="evidence" value="ECO:0007669"/>
    <property type="project" value="UniProtKB-KW"/>
</dbReference>
<keyword evidence="3" id="KW-0808">Transferase</keyword>
<gene>
    <name evidence="6" type="ORF">KUV50_15160</name>
</gene>
<evidence type="ECO:0000256" key="3">
    <source>
        <dbReference type="ARBA" id="ARBA00022679"/>
    </source>
</evidence>
<dbReference type="PANTHER" id="PTHR33841:SF1">
    <property type="entry name" value="DNA METHYLTRANSFERASE A"/>
    <property type="match status" value="1"/>
</dbReference>
<keyword evidence="2" id="KW-0489">Methyltransferase</keyword>
<protein>
    <recommendedName>
        <fullName evidence="1">site-specific DNA-methyltransferase (adenine-specific)</fullName>
        <ecNumber evidence="1">2.1.1.72</ecNumber>
    </recommendedName>
</protein>
<dbReference type="InterPro" id="IPR025931">
    <property type="entry name" value="TaqI_C"/>
</dbReference>
<evidence type="ECO:0000256" key="1">
    <source>
        <dbReference type="ARBA" id="ARBA00011900"/>
    </source>
</evidence>
<proteinExistence type="predicted"/>
<dbReference type="AlphaFoldDB" id="A0A953LE20"/>
<dbReference type="InterPro" id="IPR050953">
    <property type="entry name" value="N4_N6_ade-DNA_methylase"/>
</dbReference>
<comment type="catalytic activity">
    <reaction evidence="4">
        <text>a 2'-deoxyadenosine in DNA + S-adenosyl-L-methionine = an N(6)-methyl-2'-deoxyadenosine in DNA + S-adenosyl-L-homocysteine + H(+)</text>
        <dbReference type="Rhea" id="RHEA:15197"/>
        <dbReference type="Rhea" id="RHEA-COMP:12418"/>
        <dbReference type="Rhea" id="RHEA-COMP:12419"/>
        <dbReference type="ChEBI" id="CHEBI:15378"/>
        <dbReference type="ChEBI" id="CHEBI:57856"/>
        <dbReference type="ChEBI" id="CHEBI:59789"/>
        <dbReference type="ChEBI" id="CHEBI:90615"/>
        <dbReference type="ChEBI" id="CHEBI:90616"/>
        <dbReference type="EC" id="2.1.1.72"/>
    </reaction>
</comment>
<name>A0A953LE20_9BACT</name>
<feature type="domain" description="TaqI-like C-terminal specificity" evidence="5">
    <location>
        <begin position="15"/>
        <end position="104"/>
    </location>
</feature>
<dbReference type="Pfam" id="PF12950">
    <property type="entry name" value="TaqI_C"/>
    <property type="match status" value="1"/>
</dbReference>
<dbReference type="PANTHER" id="PTHR33841">
    <property type="entry name" value="DNA METHYLTRANSFERASE YEEA-RELATED"/>
    <property type="match status" value="1"/>
</dbReference>
<keyword evidence="7" id="KW-1185">Reference proteome</keyword>
<sequence>MPFEQKAKKRTDKGDYWWELRACDYYSEFSKPKIMYQTFQVKPCFIYDTKGLYRNNSMWIIPTDRIGLTGVLNSKMGWWLITKYCTQIQNGYQLIWKYFGQIPIPPIGKELDELVRLIIGLTKDLADVKLNLSNLLSSKFDFKKISRKLQNWHELTFGEFLKELKKKKVKLSLSEEAEWMDYFSNQKEKAQSIQTEIDRVDREIDAMVYQLYGLTEEEIALVEDA</sequence>
<evidence type="ECO:0000313" key="6">
    <source>
        <dbReference type="EMBL" id="MBY5959489.1"/>
    </source>
</evidence>
<dbReference type="Proteomes" id="UP000753961">
    <property type="component" value="Unassembled WGS sequence"/>
</dbReference>
<evidence type="ECO:0000256" key="2">
    <source>
        <dbReference type="ARBA" id="ARBA00022603"/>
    </source>
</evidence>
<evidence type="ECO:0000313" key="7">
    <source>
        <dbReference type="Proteomes" id="UP000753961"/>
    </source>
</evidence>
<dbReference type="EC" id="2.1.1.72" evidence="1"/>